<dbReference type="NCBIfam" id="TIGR03661">
    <property type="entry name" value="T1SS_VCA0849"/>
    <property type="match status" value="1"/>
</dbReference>
<dbReference type="SUPFAM" id="SSF51120">
    <property type="entry name" value="beta-Roll"/>
    <property type="match status" value="1"/>
</dbReference>
<reference evidence="6 7" key="1">
    <citation type="submission" date="2018-06" db="EMBL/GenBank/DDBJ databases">
        <authorList>
            <consortium name="Pathogen Informatics"/>
            <person name="Doyle S."/>
        </authorList>
    </citation>
    <scope>NUCLEOTIDE SEQUENCE [LARGE SCALE GENOMIC DNA]</scope>
    <source>
        <strain evidence="6 7">NCTC11159</strain>
    </source>
</reference>
<proteinExistence type="predicted"/>
<evidence type="ECO:0000313" key="6">
    <source>
        <dbReference type="EMBL" id="STR44886.1"/>
    </source>
</evidence>
<dbReference type="Pfam" id="PF17803">
    <property type="entry name" value="Cadherin_4"/>
    <property type="match status" value="3"/>
</dbReference>
<dbReference type="SMART" id="SM00710">
    <property type="entry name" value="PbH1"/>
    <property type="match status" value="22"/>
</dbReference>
<evidence type="ECO:0000256" key="3">
    <source>
        <dbReference type="ARBA" id="ARBA00022837"/>
    </source>
</evidence>
<dbReference type="PRINTS" id="PR00313">
    <property type="entry name" value="CABNDNGRPT"/>
</dbReference>
<dbReference type="NCBIfam" id="NF033682">
    <property type="entry name" value="retention_LapA"/>
    <property type="match status" value="1"/>
</dbReference>
<dbReference type="Pfam" id="PF03160">
    <property type="entry name" value="Calx-beta"/>
    <property type="match status" value="11"/>
</dbReference>
<dbReference type="PROSITE" id="PS50234">
    <property type="entry name" value="VWFA"/>
    <property type="match status" value="1"/>
</dbReference>
<dbReference type="InterPro" id="IPR011049">
    <property type="entry name" value="Serralysin-like_metalloprot_C"/>
</dbReference>
<dbReference type="GO" id="GO:0016853">
    <property type="term" value="F:isomerase activity"/>
    <property type="evidence" value="ECO:0007669"/>
    <property type="project" value="UniProtKB-KW"/>
</dbReference>
<dbReference type="Proteomes" id="UP000255108">
    <property type="component" value="Unassembled WGS sequence"/>
</dbReference>
<dbReference type="SMART" id="SM00758">
    <property type="entry name" value="PA14"/>
    <property type="match status" value="1"/>
</dbReference>
<dbReference type="SUPFAM" id="SSF53300">
    <property type="entry name" value="vWA-like"/>
    <property type="match status" value="1"/>
</dbReference>
<evidence type="ECO:0000256" key="2">
    <source>
        <dbReference type="ARBA" id="ARBA00022737"/>
    </source>
</evidence>
<feature type="region of interest" description="Disordered" evidence="4">
    <location>
        <begin position="2989"/>
        <end position="3017"/>
    </location>
</feature>
<dbReference type="InterPro" id="IPR036465">
    <property type="entry name" value="vWFA_dom_sf"/>
</dbReference>
<evidence type="ECO:0000256" key="4">
    <source>
        <dbReference type="SAM" id="MobiDB-lite"/>
    </source>
</evidence>
<dbReference type="CDD" id="cd00198">
    <property type="entry name" value="vWFA"/>
    <property type="match status" value="1"/>
</dbReference>
<dbReference type="Pfam" id="PF13519">
    <property type="entry name" value="VWA_2"/>
    <property type="match status" value="1"/>
</dbReference>
<dbReference type="InterPro" id="IPR001343">
    <property type="entry name" value="Hemolysn_Ca-bd"/>
</dbReference>
<evidence type="ECO:0000256" key="1">
    <source>
        <dbReference type="ARBA" id="ARBA00022729"/>
    </source>
</evidence>
<accession>A0A377SX46</accession>
<dbReference type="SUPFAM" id="SSF141072">
    <property type="entry name" value="CalX-like"/>
    <property type="match status" value="19"/>
</dbReference>
<feature type="domain" description="VWFA" evidence="5">
    <location>
        <begin position="3133"/>
        <end position="3322"/>
    </location>
</feature>
<dbReference type="InterPro" id="IPR003644">
    <property type="entry name" value="Calx_beta"/>
</dbReference>
<dbReference type="SMART" id="SM00327">
    <property type="entry name" value="VWA"/>
    <property type="match status" value="1"/>
</dbReference>
<keyword evidence="2" id="KW-0677">Repeat</keyword>
<protein>
    <submittedName>
        <fullName evidence="6">Poly(Beta-D-mannuronate) C5 epimerase 7</fullName>
        <ecNumber evidence="6">5.1.3.-</ecNumber>
    </submittedName>
</protein>
<gene>
    <name evidence="6" type="primary">algE7</name>
    <name evidence="6" type="ORF">NCTC11159_03432</name>
</gene>
<dbReference type="Pfam" id="PF07691">
    <property type="entry name" value="PA14"/>
    <property type="match status" value="1"/>
</dbReference>
<dbReference type="EMBL" id="UGHR01000003">
    <property type="protein sequence ID" value="STR44886.1"/>
    <property type="molecule type" value="Genomic_DNA"/>
</dbReference>
<keyword evidence="6" id="KW-0413">Isomerase</keyword>
<dbReference type="Gene3D" id="2.60.40.2030">
    <property type="match status" value="20"/>
</dbReference>
<keyword evidence="1" id="KW-0732">Signal</keyword>
<evidence type="ECO:0000313" key="7">
    <source>
        <dbReference type="Proteomes" id="UP000255108"/>
    </source>
</evidence>
<dbReference type="GO" id="GO:0007154">
    <property type="term" value="P:cell communication"/>
    <property type="evidence" value="ECO:0007669"/>
    <property type="project" value="InterPro"/>
</dbReference>
<dbReference type="InterPro" id="IPR011658">
    <property type="entry name" value="PA14_dom"/>
</dbReference>
<dbReference type="PROSITE" id="PS00330">
    <property type="entry name" value="HEMOLYSIN_CALCIUM"/>
    <property type="match status" value="2"/>
</dbReference>
<organism evidence="6 7">
    <name type="scientific">Iodobacter fluviatilis</name>
    <dbReference type="NCBI Taxonomy" id="537"/>
    <lineage>
        <taxon>Bacteria</taxon>
        <taxon>Pseudomonadati</taxon>
        <taxon>Pseudomonadota</taxon>
        <taxon>Betaproteobacteria</taxon>
        <taxon>Neisseriales</taxon>
        <taxon>Chitinibacteraceae</taxon>
        <taxon>Iodobacter</taxon>
    </lineage>
</organism>
<dbReference type="NCBIfam" id="NF012211">
    <property type="entry name" value="tand_rpt_95"/>
    <property type="match status" value="3"/>
</dbReference>
<dbReference type="InterPro" id="IPR040853">
    <property type="entry name" value="RapA2_cadherin-like"/>
</dbReference>
<dbReference type="Gene3D" id="2.150.10.10">
    <property type="entry name" value="Serralysin-like metalloprotease, C-terminal"/>
    <property type="match status" value="1"/>
</dbReference>
<dbReference type="Gene3D" id="2.60.40.1200">
    <property type="match status" value="3"/>
</dbReference>
<dbReference type="InterPro" id="IPR002035">
    <property type="entry name" value="VWF_A"/>
</dbReference>
<dbReference type="InterPro" id="IPR006626">
    <property type="entry name" value="PbH1"/>
</dbReference>
<keyword evidence="3" id="KW-0106">Calcium</keyword>
<dbReference type="GO" id="GO:0005509">
    <property type="term" value="F:calcium ion binding"/>
    <property type="evidence" value="ECO:0007669"/>
    <property type="project" value="InterPro"/>
</dbReference>
<dbReference type="RefSeq" id="WP_115228630.1">
    <property type="nucleotide sequence ID" value="NZ_CAWRDJ010000007.1"/>
</dbReference>
<dbReference type="InterPro" id="IPR018511">
    <property type="entry name" value="Hemolysin-typ_Ca-bd_CS"/>
</dbReference>
<evidence type="ECO:0000259" key="5">
    <source>
        <dbReference type="PROSITE" id="PS50234"/>
    </source>
</evidence>
<dbReference type="Gene3D" id="3.40.50.410">
    <property type="entry name" value="von Willebrand factor, type A domain"/>
    <property type="match status" value="1"/>
</dbReference>
<sequence>MAEQISASKPNVTVVHIDGSVFLRDATGKSVPLKEGQQLNENEIFVTSADGRVQLLMPNGELLEIGGDRTVQVDAQMLGSEPADAASAAIADLNGSTGKIVAAAPIDAAAAEALLEQEATAAGLGGGAGGEGHSFVELSRIAEGVNPLAFNFAVTDTGTLDLPLITALPVQPSPNPAILGADTVSGAEDSPIAGNVLTNDSDADGPLTVTGFTVAGLADAFTANQAATIPNIGTLLIAPNGDFTFTPVANYNGPVPVITYSVIDPVGGTGSSTLTLTVTPVDDPANLQADSATVPEDTPATGNVLSNDSDPDGALTVTGFTVAGLPDAFTAGQPASIPNVGTLIIAPNGDYTFTPVANYNGPVPVITYNVADPQGGTGSSTLTLTIRPVDDPANLQADSATVLEDTPATGNVLSNDSDPDGPLTVTGFTIAGLPGTFTPGQAAVIPDVGSLVIAPNGDYTFTPVDNYNGQVPVVTYNVIDPAGGTGSSTLTLTVTPVDDPVISQIEVGNPGVADDNVVEGNNLVFNVSLSTTTTKPETYAFNLGGGSASAADYGTATFSNGVTYNATTGLITVPAGVTNFAVTLPTVDDALVEITPETVPLTIGGVSSTGGILDNDSPAITGIEVGNPGVADDNVVEGNNLVFNVSLSTATTKPETYAFNLGGGSASAADYGTATFSNGVTYNATTGLITVPAGVTNFAVTLPTVDDALVEITPETVPLTIGGVSATGGILDNDSPAITGIEVGNPGVADDNVVEGNNLVFNVSLSTATTKPETYAFNLGGGSASATDYGTATFSNGVTYNATTGLITVPAGVTNFAVTLPTVDDALVEISPETVPLTIGGVSATGGILDNDSPAITGIEVGNPGVADDNVVEGNNLVFNVSLSTATTKAETYAFNLGGGSASAADYGTATFSNGVTYNATTGLITVPAGVTNFAVTLPTVDDALVEISPETVPLTIGGVSATGGILDNDSPAITGIEVGNPGVADDNVVEGNNLVFNVSLSTATTKPETYAFNLGGGSASTSDYGTATFSNGVTYNATTGLITVPAGVTNFAVTLPTVDDALVEITPETVPLTIGGVSATGGILDNDSPAITGIEVGNPGVADDNVVEGNNLVFNVSLSTATTKPETYAFNLGGGSASTADYGTATFSNGVTYNATTGLITVPAGVTNFAVTLPTVDDALVEISPETVPLTIGGVSATGGILDNDSPAITGIEVGNPGVADDNVVEGNNLVFNVSLSTATTKAETYAFNLGGGSASAADYGTATFSNGVTYNATTGLITVPAGVTNFAVTLPTVDDALVEITPETVPLTIGGVSATGGILDNDSPAITGIEVGNPGVADDNVVEGNNLVFNVSLSTATTKPETYAFNLGGGSASTSDYGTATFSNGVTYNATTGLITVPAGVTNFAVTLPTVDDALVEITPETVPLTIGGVSSTGGILDNDSPAITGIEVGNPGVADDNVVEGNNLVFNVSLSTATTKPETYAFNLGGGSASTADYGTATFSNGVTYNATTGLITVPAGVTNFAVTLPTVDDALVEITPETVPLTIGGVSATGGILDNDSPAITGIEVGNPGVADDNVVEGNNLVFNVSLSTATTKPETYAFNLGGGSASTADYGTATFSNGVTYNATTGLITVPAGVTNFAVTLPTVDDALVEISPETVPLTIGGVSATGGILDNDSPAITGIEVGNPGVADDNVVEGNNLVFNVSLSTATTKPETYAFNLGGGSASATDYGTATFSNGVTYNATTGLITVPAGVTNFAVTLPTVDDALVEISPETVPLTIGGVSATGGILDNDSPAITGIEVGNPGVADDNVVEGNNLVFNVSLSTATTKPETYAFNLGGGSASTSDYGTATFSNGVTYNATTGLITVPAGVTNFAVTLPTVDDALVEITPETVPLTIGGVSATGGILDNDSPAITGIEVGNPGVADDNVVEGNNLVFNVSLSTATTKPETYAFNLGGGSASTADYGTATFSNGVTYNATTGLITVPAGVTNFAVTLPTVDDALVEISPETVPLTIGGVSATGGILDNDSPAITGIEVGNPGVADDNVVEGNNLVFNVSLSTATTKAETYAFNLGGGSASAADYGTATFSNGVTYNATTGLITVPAGVTNFAVTLPTVDDALVEITPETVPLTIGGVSATGGILDNDSPAITGIEVGNPGVADDNVVEGNNLVFNVSLSTATTKPETYAFNLGGGSASTSDYGTATFSNGVTYNATTGLITVPAGVTNFAVTLPTVDDALVEITPETVPLTIGGVSATGGILDNDSPAITGIEVGNPGVADDNVVEGNNLVFNVSLSTATTKAETYAFNLGGGSASAADYGTATFSNGVTYNATTGLITVPAGVTNFAVTLPTVDDALVEITPETVPLTIGGVSATGGILDNDSPAITGIEVGNPGVADDNVVEGNNLVFNVSLSTATTKPETYAFNLGGGSASTADYGTATFSNGVTYNATTGLITVPAGVTNFAVTLPTVDDALVEISPETVPLTIGGVSATGGILDNDSPAITGIEVGNPGVADDNVVEGNNLVFNVSLSTATTKPETYAFNLGGGSASTSDYGTATFSNGVTYNATTGLITVPAGVTNFAVTLPTVDDALVEITPETVPLTIGGVSSTGGILDNDSPAITGIEVGNPGVADDNVVEGNNLVFNVSLSTATTKPETYAFNLGGGSASTADYGTATFSNGVTYNATTGLITVPAGVTNFAVTLPTVDDALVEISPETVPLTIGGVSATGGILDNDSPAITGIEVGNPGVADDNVVEGNNLVFNVSLSTATTKPETYAFNLGGGSASAADYGTATFSNGVTYNATTGLITVPAGVTNFAVTLPTVDDALVEISPETVPLTIGGVSATGGILDNDFAPDTNNVSASGVEDQVLPIAITLSGTDADGTVAGFRILNLPGNGTLYRDAAMTQLVVAGSELTAASNSLTLYFKPAHDWSGSTHFNYAAKDNTGLIDATLGTATINVAGVNDAPVIANASATVSEEGLAGGIIDNTGSPTDTTNSTVSSGTIAMSDPDSPSLTTTLLAPTDVLSSGGQALVWSGSGTQDLVAKAGSVTVAAIHIDNAGHYTVTLSGPIDHPVNSVEDVKSFNVGVQVSDGSLSSTGTLTVNVEDDAPVGQSKTADVQIPNVDSNLVLTIDVSGSMADPSGIPGKTRLQVAKEAITKLIDDYDVLGDVKVMLVTFSTSAATQQSGGQTWMSVDEAKTILANLTANGGTNYDAAVGQVTAHYDEAGKIAGGQNIAYFFSDGAPNPGLGLDAGETLSWTNFLNAKDINSLALGLGSGVTATNLNPLAYNGTGSGSEANAIIVTDLAQLPPILRDTIVVPDSGDLTGGVISGASSGFGADGGHMNDITVDGVKYTFDAAHNSVVTSAAAATYTFDALTHQLKVNTALGGQFAIDMDDGKYTYTPPVIKTSGSSENIGFTLIDNDGDLDTSNSHLIINIVPPAQGNTMQLLASTTAIADSARGLHGEFFGYNNDPDKSAGVTYNVQSQDNTVGNLDNINDITSVINGRQGSNIVGTQTEASAVASDATFIADAIKYGVTPTVTGNLGTNNAVTAGSAITSGNLYNFLGANNTGADSAGLAATSTFGNTTDSIMRMVGGAYFAAGTYDIRVYADDGFRIAVDGQSVFEYDANQPPTTRVQTGVAISEGMHNLEVLYWEQGGNAALKIEFKPSGSADSAYVTLGIDDMALFHGTQAPVLSELQDIIEDPSNNGHYLVRSGQEVTGSNLSDTITGSAGRDIIHGGAGNDVINAGAGADRLDGGAGSDTLTGGLGADTFHWALSDKGAVGAPVIDKITDFSVASYNAGGDRLDLKDLLQGENHNVNTGNLTQYLHFEKSGTDTIVHVSSSGAYTGPFNSGADDQRVILSGVDLTSNGSLADAAIIQDLLNKGKLITD</sequence>
<feature type="compositionally biased region" description="Polar residues" evidence="4">
    <location>
        <begin position="2994"/>
        <end position="3011"/>
    </location>
</feature>
<dbReference type="EC" id="5.1.3.-" evidence="6"/>
<name>A0A377SX46_9NEIS</name>
<dbReference type="InterPro" id="IPR019960">
    <property type="entry name" value="T1SS_VCA0849"/>
</dbReference>
<dbReference type="Pfam" id="PF00353">
    <property type="entry name" value="HemolysinCabind"/>
    <property type="match status" value="1"/>
</dbReference>
<dbReference type="InterPro" id="IPR047777">
    <property type="entry name" value="LapA-like_RM"/>
</dbReference>
<dbReference type="InterPro" id="IPR038081">
    <property type="entry name" value="CalX-like_sf"/>
</dbReference>
<dbReference type="GO" id="GO:0016020">
    <property type="term" value="C:membrane"/>
    <property type="evidence" value="ECO:0007669"/>
    <property type="project" value="InterPro"/>
</dbReference>